<evidence type="ECO:0000313" key="2">
    <source>
        <dbReference type="EMBL" id="GAA4342076.1"/>
    </source>
</evidence>
<organism evidence="2 3">
    <name type="scientific">Flaviaesturariibacter amylovorans</name>
    <dbReference type="NCBI Taxonomy" id="1084520"/>
    <lineage>
        <taxon>Bacteria</taxon>
        <taxon>Pseudomonadati</taxon>
        <taxon>Bacteroidota</taxon>
        <taxon>Chitinophagia</taxon>
        <taxon>Chitinophagales</taxon>
        <taxon>Chitinophagaceae</taxon>
        <taxon>Flaviaestuariibacter</taxon>
    </lineage>
</organism>
<dbReference type="EMBL" id="BAABGY010000016">
    <property type="protein sequence ID" value="GAA4342076.1"/>
    <property type="molecule type" value="Genomic_DNA"/>
</dbReference>
<dbReference type="Proteomes" id="UP001501725">
    <property type="component" value="Unassembled WGS sequence"/>
</dbReference>
<sequence length="101" mass="11054">MVVDGHRQVPRLGLERLGGVLRKDDEAEGGDALVVEGIAEEKLDRFHNRLIFMVNRKKRQSLAVLGTGRYGYSFISELDSDALPSGGIGSESDSDAIPSRR</sequence>
<evidence type="ECO:0000256" key="1">
    <source>
        <dbReference type="SAM" id="MobiDB-lite"/>
    </source>
</evidence>
<reference evidence="3" key="1">
    <citation type="journal article" date="2019" name="Int. J. Syst. Evol. Microbiol.">
        <title>The Global Catalogue of Microorganisms (GCM) 10K type strain sequencing project: providing services to taxonomists for standard genome sequencing and annotation.</title>
        <authorList>
            <consortium name="The Broad Institute Genomics Platform"/>
            <consortium name="The Broad Institute Genome Sequencing Center for Infectious Disease"/>
            <person name="Wu L."/>
            <person name="Ma J."/>
        </authorList>
    </citation>
    <scope>NUCLEOTIDE SEQUENCE [LARGE SCALE GENOMIC DNA]</scope>
    <source>
        <strain evidence="3">JCM 17919</strain>
    </source>
</reference>
<proteinExistence type="predicted"/>
<protein>
    <submittedName>
        <fullName evidence="2">Uncharacterized protein</fullName>
    </submittedName>
</protein>
<comment type="caution">
    <text evidence="2">The sequence shown here is derived from an EMBL/GenBank/DDBJ whole genome shotgun (WGS) entry which is preliminary data.</text>
</comment>
<evidence type="ECO:0000313" key="3">
    <source>
        <dbReference type="Proteomes" id="UP001501725"/>
    </source>
</evidence>
<feature type="region of interest" description="Disordered" evidence="1">
    <location>
        <begin position="81"/>
        <end position="101"/>
    </location>
</feature>
<name>A0ABP8HP11_9BACT</name>
<keyword evidence="3" id="KW-1185">Reference proteome</keyword>
<gene>
    <name evidence="2" type="ORF">GCM10023184_41120</name>
</gene>
<accession>A0ABP8HP11</accession>